<dbReference type="AlphaFoldDB" id="M7YJM3"/>
<name>M7YJM3_TRIUA</name>
<dbReference type="EMBL" id="KD228910">
    <property type="protein sequence ID" value="EMS50658.1"/>
    <property type="molecule type" value="Genomic_DNA"/>
</dbReference>
<accession>M7YJM3</accession>
<evidence type="ECO:0000313" key="1">
    <source>
        <dbReference type="EMBL" id="EMS50658.1"/>
    </source>
</evidence>
<gene>
    <name evidence="1" type="ORF">TRIUR3_27673</name>
</gene>
<organism evidence="1">
    <name type="scientific">Triticum urartu</name>
    <name type="common">Red wild einkorn</name>
    <name type="synonym">Crithodium urartu</name>
    <dbReference type="NCBI Taxonomy" id="4572"/>
    <lineage>
        <taxon>Eukaryota</taxon>
        <taxon>Viridiplantae</taxon>
        <taxon>Streptophyta</taxon>
        <taxon>Embryophyta</taxon>
        <taxon>Tracheophyta</taxon>
        <taxon>Spermatophyta</taxon>
        <taxon>Magnoliopsida</taxon>
        <taxon>Liliopsida</taxon>
        <taxon>Poales</taxon>
        <taxon>Poaceae</taxon>
        <taxon>BOP clade</taxon>
        <taxon>Pooideae</taxon>
        <taxon>Triticodae</taxon>
        <taxon>Triticeae</taxon>
        <taxon>Triticinae</taxon>
        <taxon>Triticum</taxon>
    </lineage>
</organism>
<reference evidence="1" key="1">
    <citation type="journal article" date="2013" name="Nature">
        <title>Draft genome of the wheat A-genome progenitor Triticum urartu.</title>
        <authorList>
            <person name="Ling H.Q."/>
            <person name="Zhao S."/>
            <person name="Liu D."/>
            <person name="Wang J."/>
            <person name="Sun H."/>
            <person name="Zhang C."/>
            <person name="Fan H."/>
            <person name="Li D."/>
            <person name="Dong L."/>
            <person name="Tao Y."/>
            <person name="Gao C."/>
            <person name="Wu H."/>
            <person name="Li Y."/>
            <person name="Cui Y."/>
            <person name="Guo X."/>
            <person name="Zheng S."/>
            <person name="Wang B."/>
            <person name="Yu K."/>
            <person name="Liang Q."/>
            <person name="Yang W."/>
            <person name="Lou X."/>
            <person name="Chen J."/>
            <person name="Feng M."/>
            <person name="Jian J."/>
            <person name="Zhang X."/>
            <person name="Luo G."/>
            <person name="Jiang Y."/>
            <person name="Liu J."/>
            <person name="Wang Z."/>
            <person name="Sha Y."/>
            <person name="Zhang B."/>
            <person name="Wu H."/>
            <person name="Tang D."/>
            <person name="Shen Q."/>
            <person name="Xue P."/>
            <person name="Zou S."/>
            <person name="Wang X."/>
            <person name="Liu X."/>
            <person name="Wang F."/>
            <person name="Yang Y."/>
            <person name="An X."/>
            <person name="Dong Z."/>
            <person name="Zhang K."/>
            <person name="Zhang X."/>
            <person name="Luo M.C."/>
            <person name="Dvorak J."/>
            <person name="Tong Y."/>
            <person name="Wang J."/>
            <person name="Yang H."/>
            <person name="Li Z."/>
            <person name="Wang D."/>
            <person name="Zhang A."/>
            <person name="Wang J."/>
        </authorList>
    </citation>
    <scope>NUCLEOTIDE SEQUENCE</scope>
</reference>
<protein>
    <submittedName>
        <fullName evidence="1">Uncharacterized protein</fullName>
    </submittedName>
</protein>
<sequence length="63" mass="6513">MASTAAFEKECHAGGGRGRCAAGTEGWSVMPKADIVTSLLCALQNGWFTIIGASQDIVVIGEE</sequence>
<proteinExistence type="predicted"/>